<dbReference type="InterPro" id="IPR042070">
    <property type="entry name" value="PucR_C-HTH_sf"/>
</dbReference>
<dbReference type="RefSeq" id="WP_272461121.1">
    <property type="nucleotide sequence ID" value="NZ_JAPFQL010000012.1"/>
</dbReference>
<dbReference type="InterPro" id="IPR051448">
    <property type="entry name" value="CdaR-like_regulators"/>
</dbReference>
<dbReference type="Pfam" id="PF07905">
    <property type="entry name" value="PucR"/>
    <property type="match status" value="1"/>
</dbReference>
<feature type="domain" description="PucR C-terminal helix-turn-helix" evidence="2">
    <location>
        <begin position="458"/>
        <end position="516"/>
    </location>
</feature>
<comment type="caution">
    <text evidence="3">The sequence shown here is derived from an EMBL/GenBank/DDBJ whole genome shotgun (WGS) entry which is preliminary data.</text>
</comment>
<dbReference type="Gene3D" id="1.10.10.2840">
    <property type="entry name" value="PucR C-terminal helix-turn-helix domain"/>
    <property type="match status" value="1"/>
</dbReference>
<dbReference type="InterPro" id="IPR012914">
    <property type="entry name" value="PucR_dom"/>
</dbReference>
<dbReference type="PANTHER" id="PTHR33744">
    <property type="entry name" value="CARBOHYDRATE DIACID REGULATOR"/>
    <property type="match status" value="1"/>
</dbReference>
<dbReference type="InterPro" id="IPR025736">
    <property type="entry name" value="PucR_C-HTH_dom"/>
</dbReference>
<dbReference type="PANTHER" id="PTHR33744:SF1">
    <property type="entry name" value="DNA-BINDING TRANSCRIPTIONAL ACTIVATOR ADER"/>
    <property type="match status" value="1"/>
</dbReference>
<feature type="domain" description="Purine catabolism PurC-like" evidence="1">
    <location>
        <begin position="12"/>
        <end position="134"/>
    </location>
</feature>
<dbReference type="EMBL" id="JAPFQL010000012">
    <property type="protein sequence ID" value="MDC5696547.1"/>
    <property type="molecule type" value="Genomic_DNA"/>
</dbReference>
<accession>A0ABT5GE74</accession>
<proteinExistence type="predicted"/>
<gene>
    <name evidence="3" type="ORF">OO014_04695</name>
</gene>
<protein>
    <submittedName>
        <fullName evidence="3">PucR family transcriptional regulator</fullName>
    </submittedName>
</protein>
<keyword evidence="4" id="KW-1185">Reference proteome</keyword>
<reference evidence="3 4" key="1">
    <citation type="submission" date="2022-11" db="EMBL/GenBank/DDBJ databases">
        <title>Anaerobic phenanthrene biodegradation by a DNRA strain PheN6.</title>
        <authorList>
            <person name="Zhang Z."/>
        </authorList>
    </citation>
    <scope>NUCLEOTIDE SEQUENCE [LARGE SCALE GENOMIC DNA]</scope>
    <source>
        <strain evidence="3 4">PheN6</strain>
    </source>
</reference>
<evidence type="ECO:0000313" key="3">
    <source>
        <dbReference type="EMBL" id="MDC5696547.1"/>
    </source>
</evidence>
<organism evidence="3 4">
    <name type="scientific">Intrasporangium calvum</name>
    <dbReference type="NCBI Taxonomy" id="53358"/>
    <lineage>
        <taxon>Bacteria</taxon>
        <taxon>Bacillati</taxon>
        <taxon>Actinomycetota</taxon>
        <taxon>Actinomycetes</taxon>
        <taxon>Micrococcales</taxon>
        <taxon>Intrasporangiaceae</taxon>
        <taxon>Intrasporangium</taxon>
    </lineage>
</organism>
<name>A0ABT5GE74_9MICO</name>
<dbReference type="Proteomes" id="UP001150259">
    <property type="component" value="Unassembled WGS sequence"/>
</dbReference>
<evidence type="ECO:0000259" key="1">
    <source>
        <dbReference type="Pfam" id="PF07905"/>
    </source>
</evidence>
<evidence type="ECO:0000313" key="4">
    <source>
        <dbReference type="Proteomes" id="UP001150259"/>
    </source>
</evidence>
<sequence length="538" mass="56083">MLMRPDALTVAEILDLDVVVAARPELVTPVETAQRRVRWVHTSEIYEIGPLLRGDELLLTTGLGLVGASPERLRNYVDSLADRGAAGLCLELGRPFERMPPPLVQQARDRGLALVAMHSVVPFVEVTEAVHELLVSSRLRRARAVDLLADDLLAQILGGTTVEALLRSASVHVGCALRLLDSRGGLIAESPSVPGLRPIAELPAGPSPAGSSLEADVVVGGRVWGRLVGDARAGRDAPALLHRAASLVAVMLLRTDAATTTRGLARRSFIHAISGSVTPHSGALEELARRAGMTLRAGQQVAVAGLDVAHVEPSLAAASVEAALRRNLGSAIASELDQGVLVLAAVPGGSPQAGRALLVDTCDAAIHTSGGRVRAIVIGPAVADLGMLHGAVGEVREGLGVSPAWPHAAGEGCPVLSTTDLALAILLARGLPTGAIDQLVDRTLRRVLEHDARRSAPLLPTLEAYLAAGGNKRGAAAALGVQRQTLYSRLARLAELIDLDLLDPMSRTTLHAAVLAWRLRSGGSGFRIGAKTSPSSPR</sequence>
<dbReference type="Pfam" id="PF13556">
    <property type="entry name" value="HTH_30"/>
    <property type="match status" value="1"/>
</dbReference>
<evidence type="ECO:0000259" key="2">
    <source>
        <dbReference type="Pfam" id="PF13556"/>
    </source>
</evidence>